<protein>
    <submittedName>
        <fullName evidence="2">VanZ family protein</fullName>
    </submittedName>
</protein>
<evidence type="ECO:0000313" key="2">
    <source>
        <dbReference type="EMBL" id="THV09255.1"/>
    </source>
</evidence>
<dbReference type="Proteomes" id="UP000307087">
    <property type="component" value="Unassembled WGS sequence"/>
</dbReference>
<dbReference type="NCBIfam" id="NF037970">
    <property type="entry name" value="vanZ_1"/>
    <property type="match status" value="1"/>
</dbReference>
<proteinExistence type="predicted"/>
<keyword evidence="1" id="KW-1133">Transmembrane helix</keyword>
<keyword evidence="1" id="KW-0472">Membrane</keyword>
<keyword evidence="3" id="KW-1185">Reference proteome</keyword>
<dbReference type="PANTHER" id="PTHR28008">
    <property type="entry name" value="DOMAIN PROTEIN, PUTATIVE (AFU_ORTHOLOGUE AFUA_3G10980)-RELATED"/>
    <property type="match status" value="1"/>
</dbReference>
<sequence>MKDLRWPLVWLGAWLLLIGVVAWLSLSAPPPAPDVPQSDKWQHLLVYGALALVAVQVFRAGRPLLLALAALVAVGVVLEVAQGTLTSDRVMDVRDAVANTLGVALGGLSVRTPARDLLRAWVGPPPVAVE</sequence>
<evidence type="ECO:0000256" key="1">
    <source>
        <dbReference type="SAM" id="Phobius"/>
    </source>
</evidence>
<dbReference type="PANTHER" id="PTHR28008:SF1">
    <property type="entry name" value="DOMAIN PROTEIN, PUTATIVE (AFU_ORTHOLOGUE AFUA_3G10980)-RELATED"/>
    <property type="match status" value="1"/>
</dbReference>
<feature type="transmembrane region" description="Helical" evidence="1">
    <location>
        <begin position="65"/>
        <end position="85"/>
    </location>
</feature>
<evidence type="ECO:0000313" key="3">
    <source>
        <dbReference type="Proteomes" id="UP000307087"/>
    </source>
</evidence>
<dbReference type="OrthoDB" id="3790495at2"/>
<dbReference type="RefSeq" id="WP_136564084.1">
    <property type="nucleotide sequence ID" value="NZ_BAABLS010000007.1"/>
</dbReference>
<dbReference type="AlphaFoldDB" id="A0A4S8N0R7"/>
<accession>A0A4S8N0R7</accession>
<organism evidence="2 3">
    <name type="scientific">Nocardioides caeni</name>
    <dbReference type="NCBI Taxonomy" id="574700"/>
    <lineage>
        <taxon>Bacteria</taxon>
        <taxon>Bacillati</taxon>
        <taxon>Actinomycetota</taxon>
        <taxon>Actinomycetes</taxon>
        <taxon>Propionibacteriales</taxon>
        <taxon>Nocardioidaceae</taxon>
        <taxon>Nocardioides</taxon>
    </lineage>
</organism>
<dbReference type="EMBL" id="STGW01000015">
    <property type="protein sequence ID" value="THV09255.1"/>
    <property type="molecule type" value="Genomic_DNA"/>
</dbReference>
<gene>
    <name evidence="2" type="ORF">E9934_16945</name>
</gene>
<reference evidence="2 3" key="1">
    <citation type="journal article" date="2009" name="Int. J. Syst. Evol. Microbiol.">
        <title>Nocardioides caeni sp. nov., isolated from wastewater.</title>
        <authorList>
            <person name="Yoon J.H."/>
            <person name="Kang S.J."/>
            <person name="Park S."/>
            <person name="Kim W."/>
            <person name="Oh T.K."/>
        </authorList>
    </citation>
    <scope>NUCLEOTIDE SEQUENCE [LARGE SCALE GENOMIC DNA]</scope>
    <source>
        <strain evidence="2 3">DSM 23134</strain>
    </source>
</reference>
<name>A0A4S8N0R7_9ACTN</name>
<comment type="caution">
    <text evidence="2">The sequence shown here is derived from an EMBL/GenBank/DDBJ whole genome shotgun (WGS) entry which is preliminary data.</text>
</comment>
<keyword evidence="1" id="KW-0812">Transmembrane</keyword>
<feature type="transmembrane region" description="Helical" evidence="1">
    <location>
        <begin position="43"/>
        <end position="58"/>
    </location>
</feature>